<reference evidence="1" key="1">
    <citation type="journal article" date="2021" name="Proc. Natl. Acad. Sci. U.S.A.">
        <title>A Catalog of Tens of Thousands of Viruses from Human Metagenomes Reveals Hidden Associations with Chronic Diseases.</title>
        <authorList>
            <person name="Tisza M.J."/>
            <person name="Buck C.B."/>
        </authorList>
    </citation>
    <scope>NUCLEOTIDE SEQUENCE</scope>
    <source>
        <strain evidence="1">Ctbxa26</strain>
    </source>
</reference>
<accession>A0A8S5VEW7</accession>
<name>A0A8S5VEW7_9CAUD</name>
<evidence type="ECO:0000313" key="1">
    <source>
        <dbReference type="EMBL" id="DAG05306.1"/>
    </source>
</evidence>
<proteinExistence type="predicted"/>
<dbReference type="EMBL" id="BK016254">
    <property type="protein sequence ID" value="DAG05306.1"/>
    <property type="molecule type" value="Genomic_DNA"/>
</dbReference>
<protein>
    <submittedName>
        <fullName evidence="1">Uncharacterized protein</fullName>
    </submittedName>
</protein>
<organism evidence="1">
    <name type="scientific">Siphoviridae sp. ctbxa26</name>
    <dbReference type="NCBI Taxonomy" id="2825568"/>
    <lineage>
        <taxon>Viruses</taxon>
        <taxon>Duplodnaviria</taxon>
        <taxon>Heunggongvirae</taxon>
        <taxon>Uroviricota</taxon>
        <taxon>Caudoviricetes</taxon>
    </lineage>
</organism>
<sequence>MNKFNRFTIEELMEIKIAKFLYASIKEYLREKKND</sequence>